<keyword evidence="3" id="KW-0812">Transmembrane</keyword>
<proteinExistence type="predicted"/>
<feature type="transmembrane region" description="Helical" evidence="3">
    <location>
        <begin position="94"/>
        <end position="114"/>
    </location>
</feature>
<accession>V5C0M0</accession>
<evidence type="ECO:0000313" key="4">
    <source>
        <dbReference type="EMBL" id="ESS70358.1"/>
    </source>
</evidence>
<dbReference type="AlphaFoldDB" id="V5C0M0"/>
<dbReference type="EMBL" id="AYLP01000005">
    <property type="protein sequence ID" value="ESS70358.1"/>
    <property type="molecule type" value="Genomic_DNA"/>
</dbReference>
<organism evidence="4 5">
    <name type="scientific">Trypanosoma cruzi Dm28c</name>
    <dbReference type="NCBI Taxonomy" id="1416333"/>
    <lineage>
        <taxon>Eukaryota</taxon>
        <taxon>Discoba</taxon>
        <taxon>Euglenozoa</taxon>
        <taxon>Kinetoplastea</taxon>
        <taxon>Metakinetoplastina</taxon>
        <taxon>Trypanosomatida</taxon>
        <taxon>Trypanosomatidae</taxon>
        <taxon>Trypanosoma</taxon>
        <taxon>Schizotrypanum</taxon>
    </lineage>
</organism>
<comment type="caution">
    <text evidence="4">The sequence shown here is derived from an EMBL/GenBank/DDBJ whole genome shotgun (WGS) entry which is preliminary data.</text>
</comment>
<feature type="region of interest" description="Disordered" evidence="2">
    <location>
        <begin position="439"/>
        <end position="458"/>
    </location>
</feature>
<keyword evidence="1" id="KW-0175">Coiled coil</keyword>
<feature type="coiled-coil region" evidence="1">
    <location>
        <begin position="334"/>
        <end position="389"/>
    </location>
</feature>
<sequence>MEKSLTCTVIFFLFIIIMFCYKFFFVLPDGVLLLPFFGGGEGGGKESSWVEYLLPRSLEKRKEFLFKDLFIYLFCVAFPSPSVCAYINICLRMLSRCVCGCLPLFFFFLPPLLLCEDRGRGGGRILKELGKMSRFDRVVIFLDIDGVLLPVPRFTFGGGELSEQSVLILQQIVKGCGGREKVSIILSSTWRNFPDQVRRLNQFIEKTTGTEVPAVAGGTPNGTPKTTVVTYFSDDPSEQRLVRDRVDEVKRWIHTHMQDYPEAIGGRWFAIDDMQLDVDERMRGHFLKTETETGLTEGDVARALDVIASLPTADVAAKNAVAAMVDPVLKDEEIDILKSRCRELSATVSQLQDSLRQSQDEVHVLQKQRHEWERERKELTRRLEDVSYRLAVHDFAKKNDVLRAAVAALETKTGKERQELEKRIKVLVELLRHKKMLEKAARKQRKKLNDVNEGKGSK</sequence>
<dbReference type="OrthoDB" id="410307at2759"/>
<keyword evidence="3" id="KW-0472">Membrane</keyword>
<gene>
    <name evidence="4" type="ORF">TCDM_00817</name>
</gene>
<evidence type="ECO:0000256" key="1">
    <source>
        <dbReference type="SAM" id="Coils"/>
    </source>
</evidence>
<evidence type="ECO:0000256" key="3">
    <source>
        <dbReference type="SAM" id="Phobius"/>
    </source>
</evidence>
<keyword evidence="3" id="KW-1133">Transmembrane helix</keyword>
<evidence type="ECO:0000313" key="5">
    <source>
        <dbReference type="Proteomes" id="UP000017861"/>
    </source>
</evidence>
<dbReference type="Proteomes" id="UP000017861">
    <property type="component" value="Unassembled WGS sequence"/>
</dbReference>
<dbReference type="VEuPathDB" id="TriTrypDB:TCDM_00817"/>
<evidence type="ECO:0000256" key="2">
    <source>
        <dbReference type="SAM" id="MobiDB-lite"/>
    </source>
</evidence>
<reference evidence="4 5" key="1">
    <citation type="journal article" date="2014" name="Genome Announc.">
        <title>Trypanosoma cruzi Clone Dm28c Draft Genome Sequence.</title>
        <authorList>
            <person name="Grisard E.C."/>
            <person name="Teixeira S.M."/>
            <person name="de Almeida L.G."/>
            <person name="Stoco P.H."/>
            <person name="Gerber A.L."/>
            <person name="Talavera-Lopez C."/>
            <person name="Lima O.C."/>
            <person name="Andersson B."/>
            <person name="de Vasconcelos A.T."/>
        </authorList>
    </citation>
    <scope>NUCLEOTIDE SEQUENCE [LARGE SCALE GENOMIC DNA]</scope>
    <source>
        <strain evidence="4 5">Dm28c</strain>
    </source>
</reference>
<name>V5C0M0_TRYCR</name>
<dbReference type="Pfam" id="PF18143">
    <property type="entry name" value="HAD_SAK_2"/>
    <property type="match status" value="1"/>
</dbReference>
<feature type="transmembrane region" description="Helical" evidence="3">
    <location>
        <begin position="69"/>
        <end position="87"/>
    </location>
</feature>
<feature type="transmembrane region" description="Helical" evidence="3">
    <location>
        <begin position="7"/>
        <end position="27"/>
    </location>
</feature>
<protein>
    <submittedName>
        <fullName evidence="4">Uncharacterized protein</fullName>
    </submittedName>
</protein>